<sequence>MKLLRKFVRNNRIAIIAGALVGVIGTRFMEDGNLLVSSVLVLLTSSIALALWLLSKWLFKI</sequence>
<dbReference type="AlphaFoldDB" id="A0A6J6NYM0"/>
<keyword evidence="1" id="KW-1133">Transmembrane helix</keyword>
<evidence type="ECO:0000313" key="3">
    <source>
        <dbReference type="EMBL" id="CAB4691032.1"/>
    </source>
</evidence>
<feature type="transmembrane region" description="Helical" evidence="1">
    <location>
        <begin position="12"/>
        <end position="29"/>
    </location>
</feature>
<gene>
    <name evidence="2" type="ORF">UFOPK2342_01270</name>
    <name evidence="3" type="ORF">UFOPK2423_00580</name>
    <name evidence="4" type="ORF">UFOPK3266_01114</name>
</gene>
<reference evidence="3" key="1">
    <citation type="submission" date="2020-05" db="EMBL/GenBank/DDBJ databases">
        <authorList>
            <person name="Chiriac C."/>
            <person name="Salcher M."/>
            <person name="Ghai R."/>
            <person name="Kavagutti S V."/>
        </authorList>
    </citation>
    <scope>NUCLEOTIDE SEQUENCE</scope>
</reference>
<evidence type="ECO:0000256" key="1">
    <source>
        <dbReference type="SAM" id="Phobius"/>
    </source>
</evidence>
<dbReference type="EMBL" id="CAEZXN010000009">
    <property type="protein sequence ID" value="CAB4691032.1"/>
    <property type="molecule type" value="Genomic_DNA"/>
</dbReference>
<dbReference type="EMBL" id="CAEZXB010000028">
    <property type="protein sequence ID" value="CAB4682513.1"/>
    <property type="molecule type" value="Genomic_DNA"/>
</dbReference>
<evidence type="ECO:0000313" key="2">
    <source>
        <dbReference type="EMBL" id="CAB4682513.1"/>
    </source>
</evidence>
<organism evidence="3">
    <name type="scientific">freshwater metagenome</name>
    <dbReference type="NCBI Taxonomy" id="449393"/>
    <lineage>
        <taxon>unclassified sequences</taxon>
        <taxon>metagenomes</taxon>
        <taxon>ecological metagenomes</taxon>
    </lineage>
</organism>
<feature type="transmembrane region" description="Helical" evidence="1">
    <location>
        <begin position="35"/>
        <end position="54"/>
    </location>
</feature>
<name>A0A6J6NYM0_9ZZZZ</name>
<keyword evidence="1" id="KW-0812">Transmembrane</keyword>
<keyword evidence="1" id="KW-0472">Membrane</keyword>
<evidence type="ECO:0000313" key="4">
    <source>
        <dbReference type="EMBL" id="CAB4844355.1"/>
    </source>
</evidence>
<dbReference type="EMBL" id="CAFBAA010000029">
    <property type="protein sequence ID" value="CAB4844355.1"/>
    <property type="molecule type" value="Genomic_DNA"/>
</dbReference>
<protein>
    <submittedName>
        <fullName evidence="3">Unannotated protein</fullName>
    </submittedName>
</protein>
<proteinExistence type="predicted"/>
<accession>A0A6J6NYM0</accession>